<reference evidence="5 6" key="1">
    <citation type="submission" date="2021-03" db="EMBL/GenBank/DDBJ databases">
        <title>Sequencing the genomes of 1000 actinobacteria strains.</title>
        <authorList>
            <person name="Klenk H.-P."/>
        </authorList>
    </citation>
    <scope>NUCLEOTIDE SEQUENCE [LARGE SCALE GENOMIC DNA]</scope>
    <source>
        <strain evidence="5 6">DSM 16005</strain>
    </source>
</reference>
<keyword evidence="1" id="KW-0805">Transcription regulation</keyword>
<dbReference type="Pfam" id="PF00356">
    <property type="entry name" value="LacI"/>
    <property type="match status" value="1"/>
</dbReference>
<sequence>MDKKVAGIKDVAELSGLSIATVSRALGGKGSVSPKSRKLAQDAAAELGFVLSYAASSLASGRNHNVGVVVPAVNRWFFSSLVDGISSELIEAGYDLTLYTTSQNESHRATILTDFLLRKRLDAVIAVSLELTESEIQQLLAIHRPVMGVGGALPGADSIRVDDFQLAKMATEHLIGLGHTRIAHIGGANEYDADFKLPRTRRSGFEVAMQEAKISYPAEWLQTSDFTVNGAFATAKSLLGTGRTRPTAIFAASDEMAFGTIMAAYDFGLRVPEDLSVIGIDGHELGEVFGLTTFDQNPRGQGAHAARRILAHLEQKSPSERVQHEPYAEEFPTRLVVRHSTAVPPAP</sequence>
<evidence type="ECO:0000313" key="5">
    <source>
        <dbReference type="EMBL" id="MBP2412063.1"/>
    </source>
</evidence>
<dbReference type="CDD" id="cd01392">
    <property type="entry name" value="HTH_LacI"/>
    <property type="match status" value="1"/>
</dbReference>
<dbReference type="CDD" id="cd06267">
    <property type="entry name" value="PBP1_LacI_sugar_binding-like"/>
    <property type="match status" value="1"/>
</dbReference>
<organism evidence="5 6">
    <name type="scientific">Arthrobacter stackebrandtii</name>
    <dbReference type="NCBI Taxonomy" id="272161"/>
    <lineage>
        <taxon>Bacteria</taxon>
        <taxon>Bacillati</taxon>
        <taxon>Actinomycetota</taxon>
        <taxon>Actinomycetes</taxon>
        <taxon>Micrococcales</taxon>
        <taxon>Micrococcaceae</taxon>
        <taxon>Arthrobacter</taxon>
    </lineage>
</organism>
<dbReference type="EMBL" id="JAGIOI010000001">
    <property type="protein sequence ID" value="MBP2412063.1"/>
    <property type="molecule type" value="Genomic_DNA"/>
</dbReference>
<dbReference type="Proteomes" id="UP000711614">
    <property type="component" value="Unassembled WGS sequence"/>
</dbReference>
<accession>A0ABS4YVU1</accession>
<dbReference type="InterPro" id="IPR000843">
    <property type="entry name" value="HTH_LacI"/>
</dbReference>
<dbReference type="PROSITE" id="PS50932">
    <property type="entry name" value="HTH_LACI_2"/>
    <property type="match status" value="1"/>
</dbReference>
<keyword evidence="6" id="KW-1185">Reference proteome</keyword>
<protein>
    <submittedName>
        <fullName evidence="5">DNA-binding LacI/PurR family transcriptional regulator</fullName>
    </submittedName>
</protein>
<dbReference type="SMART" id="SM00354">
    <property type="entry name" value="HTH_LACI"/>
    <property type="match status" value="1"/>
</dbReference>
<name>A0ABS4YVU1_9MICC</name>
<evidence type="ECO:0000256" key="1">
    <source>
        <dbReference type="ARBA" id="ARBA00023015"/>
    </source>
</evidence>
<dbReference type="Gene3D" id="1.10.260.40">
    <property type="entry name" value="lambda repressor-like DNA-binding domains"/>
    <property type="match status" value="1"/>
</dbReference>
<dbReference type="PANTHER" id="PTHR30146">
    <property type="entry name" value="LACI-RELATED TRANSCRIPTIONAL REPRESSOR"/>
    <property type="match status" value="1"/>
</dbReference>
<evidence type="ECO:0000256" key="2">
    <source>
        <dbReference type="ARBA" id="ARBA00023125"/>
    </source>
</evidence>
<dbReference type="PANTHER" id="PTHR30146:SF109">
    <property type="entry name" value="HTH-TYPE TRANSCRIPTIONAL REGULATOR GALS"/>
    <property type="match status" value="1"/>
</dbReference>
<evidence type="ECO:0000259" key="4">
    <source>
        <dbReference type="PROSITE" id="PS50932"/>
    </source>
</evidence>
<dbReference type="GO" id="GO:0003677">
    <property type="term" value="F:DNA binding"/>
    <property type="evidence" value="ECO:0007669"/>
    <property type="project" value="UniProtKB-KW"/>
</dbReference>
<keyword evidence="2 5" id="KW-0238">DNA-binding</keyword>
<dbReference type="Pfam" id="PF13377">
    <property type="entry name" value="Peripla_BP_3"/>
    <property type="match status" value="1"/>
</dbReference>
<evidence type="ECO:0000256" key="3">
    <source>
        <dbReference type="ARBA" id="ARBA00023163"/>
    </source>
</evidence>
<evidence type="ECO:0000313" key="6">
    <source>
        <dbReference type="Proteomes" id="UP000711614"/>
    </source>
</evidence>
<dbReference type="RefSeq" id="WP_209677608.1">
    <property type="nucleotide sequence ID" value="NZ_JAGIOI010000001.1"/>
</dbReference>
<feature type="domain" description="HTH lacI-type" evidence="4">
    <location>
        <begin position="6"/>
        <end position="60"/>
    </location>
</feature>
<gene>
    <name evidence="5" type="ORF">JOF48_000862</name>
</gene>
<dbReference type="SUPFAM" id="SSF47413">
    <property type="entry name" value="lambda repressor-like DNA-binding domains"/>
    <property type="match status" value="1"/>
</dbReference>
<keyword evidence="3" id="KW-0804">Transcription</keyword>
<dbReference type="Gene3D" id="3.40.50.2300">
    <property type="match status" value="2"/>
</dbReference>
<comment type="caution">
    <text evidence="5">The sequence shown here is derived from an EMBL/GenBank/DDBJ whole genome shotgun (WGS) entry which is preliminary data.</text>
</comment>
<dbReference type="InterPro" id="IPR010982">
    <property type="entry name" value="Lambda_DNA-bd_dom_sf"/>
</dbReference>
<dbReference type="InterPro" id="IPR046335">
    <property type="entry name" value="LacI/GalR-like_sensor"/>
</dbReference>
<proteinExistence type="predicted"/>
<dbReference type="SUPFAM" id="SSF53822">
    <property type="entry name" value="Periplasmic binding protein-like I"/>
    <property type="match status" value="1"/>
</dbReference>
<dbReference type="InterPro" id="IPR028082">
    <property type="entry name" value="Peripla_BP_I"/>
</dbReference>